<proteinExistence type="predicted"/>
<dbReference type="InterPro" id="IPR003439">
    <property type="entry name" value="ABC_transporter-like_ATP-bd"/>
</dbReference>
<keyword evidence="2" id="KW-0547">Nucleotide-binding</keyword>
<dbReference type="Pfam" id="PF00005">
    <property type="entry name" value="ABC_tran"/>
    <property type="match status" value="1"/>
</dbReference>
<gene>
    <name evidence="6" type="ORF">ACFQDL_22630</name>
</gene>
<evidence type="ECO:0000313" key="7">
    <source>
        <dbReference type="Proteomes" id="UP001596422"/>
    </source>
</evidence>
<evidence type="ECO:0000256" key="4">
    <source>
        <dbReference type="SAM" id="MobiDB-lite"/>
    </source>
</evidence>
<dbReference type="PANTHER" id="PTHR42939:SF1">
    <property type="entry name" value="ABC TRANSPORTER ATP-BINDING PROTEIN ALBC-RELATED"/>
    <property type="match status" value="1"/>
</dbReference>
<evidence type="ECO:0000256" key="2">
    <source>
        <dbReference type="ARBA" id="ARBA00022741"/>
    </source>
</evidence>
<keyword evidence="7" id="KW-1185">Reference proteome</keyword>
<dbReference type="RefSeq" id="WP_379910990.1">
    <property type="nucleotide sequence ID" value="NZ_JBHSWE010000001.1"/>
</dbReference>
<name>A0ABW2A529_9GAMM</name>
<comment type="caution">
    <text evidence="6">The sequence shown here is derived from an EMBL/GenBank/DDBJ whole genome shotgun (WGS) entry which is preliminary data.</text>
</comment>
<evidence type="ECO:0000313" key="6">
    <source>
        <dbReference type="EMBL" id="MFC6672552.1"/>
    </source>
</evidence>
<keyword evidence="1" id="KW-0813">Transport</keyword>
<feature type="compositionally biased region" description="Low complexity" evidence="4">
    <location>
        <begin position="163"/>
        <end position="183"/>
    </location>
</feature>
<dbReference type="Proteomes" id="UP001596422">
    <property type="component" value="Unassembled WGS sequence"/>
</dbReference>
<dbReference type="SUPFAM" id="SSF52540">
    <property type="entry name" value="P-loop containing nucleoside triphosphate hydrolases"/>
    <property type="match status" value="1"/>
</dbReference>
<feature type="domain" description="ABC transporter" evidence="5">
    <location>
        <begin position="19"/>
        <end position="139"/>
    </location>
</feature>
<evidence type="ECO:0000259" key="5">
    <source>
        <dbReference type="Pfam" id="PF00005"/>
    </source>
</evidence>
<dbReference type="PANTHER" id="PTHR42939">
    <property type="entry name" value="ABC TRANSPORTER ATP-BINDING PROTEIN ALBC-RELATED"/>
    <property type="match status" value="1"/>
</dbReference>
<reference evidence="7" key="1">
    <citation type="journal article" date="2019" name="Int. J. Syst. Evol. Microbiol.">
        <title>The Global Catalogue of Microorganisms (GCM) 10K type strain sequencing project: providing services to taxonomists for standard genome sequencing and annotation.</title>
        <authorList>
            <consortium name="The Broad Institute Genomics Platform"/>
            <consortium name="The Broad Institute Genome Sequencing Center for Infectious Disease"/>
            <person name="Wu L."/>
            <person name="Ma J."/>
        </authorList>
    </citation>
    <scope>NUCLEOTIDE SEQUENCE [LARGE SCALE GENOMIC DNA]</scope>
    <source>
        <strain evidence="7">NBRC 111756</strain>
    </source>
</reference>
<feature type="region of interest" description="Disordered" evidence="4">
    <location>
        <begin position="159"/>
        <end position="183"/>
    </location>
</feature>
<accession>A0ABW2A529</accession>
<dbReference type="InterPro" id="IPR027417">
    <property type="entry name" value="P-loop_NTPase"/>
</dbReference>
<dbReference type="Gene3D" id="3.40.50.300">
    <property type="entry name" value="P-loop containing nucleotide triphosphate hydrolases"/>
    <property type="match status" value="1"/>
</dbReference>
<dbReference type="EMBL" id="JBHSWE010000001">
    <property type="protein sequence ID" value="MFC6672552.1"/>
    <property type="molecule type" value="Genomic_DNA"/>
</dbReference>
<keyword evidence="3 6" id="KW-0067">ATP-binding</keyword>
<evidence type="ECO:0000256" key="1">
    <source>
        <dbReference type="ARBA" id="ARBA00022448"/>
    </source>
</evidence>
<evidence type="ECO:0000256" key="3">
    <source>
        <dbReference type="ARBA" id="ARBA00022840"/>
    </source>
</evidence>
<dbReference type="InterPro" id="IPR051782">
    <property type="entry name" value="ABC_Transporter_VariousFunc"/>
</dbReference>
<sequence length="183" mass="20100">MNIVELHNVDKHYAGVRALSRLSLALPEGEVLGLFGHNGAGKTTTIKLILGLIEPSDGEVRVFGERPGSRGAREQRRALGFLQENVSFYEQLSGDEVLRYFARLKGASRAQCRELLDEVGLGDAAKRRVKTYSKGMRQRRDWPRPYSASRACCCSTNPPWAWTRSRPGSSTSASPGSRPAAAP</sequence>
<protein>
    <submittedName>
        <fullName evidence="6">ABC transporter ATP-binding protein</fullName>
    </submittedName>
</protein>
<dbReference type="GO" id="GO:0005524">
    <property type="term" value="F:ATP binding"/>
    <property type="evidence" value="ECO:0007669"/>
    <property type="project" value="UniProtKB-KW"/>
</dbReference>
<organism evidence="6 7">
    <name type="scientific">Marinobacterium aestuariivivens</name>
    <dbReference type="NCBI Taxonomy" id="1698799"/>
    <lineage>
        <taxon>Bacteria</taxon>
        <taxon>Pseudomonadati</taxon>
        <taxon>Pseudomonadota</taxon>
        <taxon>Gammaproteobacteria</taxon>
        <taxon>Oceanospirillales</taxon>
        <taxon>Oceanospirillaceae</taxon>
        <taxon>Marinobacterium</taxon>
    </lineage>
</organism>